<accession>A0ABP7CCA4</accession>
<dbReference type="Pfam" id="PF00903">
    <property type="entry name" value="Glyoxalase"/>
    <property type="match status" value="1"/>
</dbReference>
<proteinExistence type="predicted"/>
<keyword evidence="3" id="KW-1185">Reference proteome</keyword>
<dbReference type="EMBL" id="BAABBE010000058">
    <property type="protein sequence ID" value="GAA3687052.1"/>
    <property type="molecule type" value="Genomic_DNA"/>
</dbReference>
<sequence length="149" mass="16033">MLRRLGEQHALQQRCHHVKPPVSDLEKSLAWYSGHLGYFPVMHFVEEGGLMGVALAHPNGGPGFAIRLNPEKAAAASGFDYFAIGVPGKDALNALAANLAARGVAHDGVMRTRVGWLLSGITDPDGYDIRFYTVPLEIPEGAGLMVRES</sequence>
<dbReference type="InterPro" id="IPR029068">
    <property type="entry name" value="Glyas_Bleomycin-R_OHBP_Dase"/>
</dbReference>
<dbReference type="RefSeq" id="WP_346137045.1">
    <property type="nucleotide sequence ID" value="NZ_BAABBE010000058.1"/>
</dbReference>
<evidence type="ECO:0000259" key="1">
    <source>
        <dbReference type="PROSITE" id="PS51819"/>
    </source>
</evidence>
<dbReference type="InterPro" id="IPR004360">
    <property type="entry name" value="Glyas_Fos-R_dOase_dom"/>
</dbReference>
<protein>
    <recommendedName>
        <fullName evidence="1">VOC domain-containing protein</fullName>
    </recommendedName>
</protein>
<evidence type="ECO:0000313" key="3">
    <source>
        <dbReference type="Proteomes" id="UP001500711"/>
    </source>
</evidence>
<name>A0ABP7CCA4_9PSEU</name>
<dbReference type="Gene3D" id="3.10.180.10">
    <property type="entry name" value="2,3-Dihydroxybiphenyl 1,2-Dioxygenase, domain 1"/>
    <property type="match status" value="1"/>
</dbReference>
<dbReference type="PROSITE" id="PS51819">
    <property type="entry name" value="VOC"/>
    <property type="match status" value="1"/>
</dbReference>
<dbReference type="Proteomes" id="UP001500711">
    <property type="component" value="Unassembled WGS sequence"/>
</dbReference>
<comment type="caution">
    <text evidence="2">The sequence shown here is derived from an EMBL/GenBank/DDBJ whole genome shotgun (WGS) entry which is preliminary data.</text>
</comment>
<reference evidence="3" key="1">
    <citation type="journal article" date="2019" name="Int. J. Syst. Evol. Microbiol.">
        <title>The Global Catalogue of Microorganisms (GCM) 10K type strain sequencing project: providing services to taxonomists for standard genome sequencing and annotation.</title>
        <authorList>
            <consortium name="The Broad Institute Genomics Platform"/>
            <consortium name="The Broad Institute Genome Sequencing Center for Infectious Disease"/>
            <person name="Wu L."/>
            <person name="Ma J."/>
        </authorList>
    </citation>
    <scope>NUCLEOTIDE SEQUENCE [LARGE SCALE GENOMIC DNA]</scope>
    <source>
        <strain evidence="3">JCM 17494</strain>
    </source>
</reference>
<feature type="domain" description="VOC" evidence="1">
    <location>
        <begin position="14"/>
        <end position="134"/>
    </location>
</feature>
<organism evidence="2 3">
    <name type="scientific">Lentzea roselyniae</name>
    <dbReference type="NCBI Taxonomy" id="531940"/>
    <lineage>
        <taxon>Bacteria</taxon>
        <taxon>Bacillati</taxon>
        <taxon>Actinomycetota</taxon>
        <taxon>Actinomycetes</taxon>
        <taxon>Pseudonocardiales</taxon>
        <taxon>Pseudonocardiaceae</taxon>
        <taxon>Lentzea</taxon>
    </lineage>
</organism>
<dbReference type="InterPro" id="IPR037523">
    <property type="entry name" value="VOC_core"/>
</dbReference>
<gene>
    <name evidence="2" type="ORF">GCM10022267_87390</name>
</gene>
<evidence type="ECO:0000313" key="2">
    <source>
        <dbReference type="EMBL" id="GAA3687052.1"/>
    </source>
</evidence>
<dbReference type="CDD" id="cd06587">
    <property type="entry name" value="VOC"/>
    <property type="match status" value="1"/>
</dbReference>
<dbReference type="SUPFAM" id="SSF54593">
    <property type="entry name" value="Glyoxalase/Bleomycin resistance protein/Dihydroxybiphenyl dioxygenase"/>
    <property type="match status" value="1"/>
</dbReference>